<evidence type="ECO:0000313" key="2">
    <source>
        <dbReference type="EMBL" id="KAK6318722.1"/>
    </source>
</evidence>
<dbReference type="AlphaFoldDB" id="A0AAN8M0A9"/>
<evidence type="ECO:0008006" key="4">
    <source>
        <dbReference type="Google" id="ProtNLM"/>
    </source>
</evidence>
<keyword evidence="3" id="KW-1185">Reference proteome</keyword>
<accession>A0AAN8M0A9</accession>
<dbReference type="GO" id="GO:0016477">
    <property type="term" value="P:cell migration"/>
    <property type="evidence" value="ECO:0007669"/>
    <property type="project" value="TreeGrafter"/>
</dbReference>
<feature type="compositionally biased region" description="Basic and acidic residues" evidence="1">
    <location>
        <begin position="633"/>
        <end position="650"/>
    </location>
</feature>
<dbReference type="Proteomes" id="UP001356427">
    <property type="component" value="Unassembled WGS sequence"/>
</dbReference>
<dbReference type="GO" id="GO:0031209">
    <property type="term" value="C:SCAR complex"/>
    <property type="evidence" value="ECO:0007669"/>
    <property type="project" value="TreeGrafter"/>
</dbReference>
<dbReference type="GO" id="GO:0030031">
    <property type="term" value="P:cell projection assembly"/>
    <property type="evidence" value="ECO:0007669"/>
    <property type="project" value="TreeGrafter"/>
</dbReference>
<dbReference type="Pfam" id="PF09735">
    <property type="entry name" value="Nckap1"/>
    <property type="match status" value="2"/>
</dbReference>
<dbReference type="InterPro" id="IPR019137">
    <property type="entry name" value="Nck-associated_protein-1"/>
</dbReference>
<proteinExistence type="predicted"/>
<dbReference type="PANTHER" id="PTHR12093">
    <property type="entry name" value="NCK-ASSOCIATED PROTEIN 1"/>
    <property type="match status" value="1"/>
</dbReference>
<evidence type="ECO:0000313" key="3">
    <source>
        <dbReference type="Proteomes" id="UP001356427"/>
    </source>
</evidence>
<reference evidence="2 3" key="1">
    <citation type="submission" date="2021-04" db="EMBL/GenBank/DDBJ databases">
        <authorList>
            <person name="De Guttry C."/>
            <person name="Zahm M."/>
            <person name="Klopp C."/>
            <person name="Cabau C."/>
            <person name="Louis A."/>
            <person name="Berthelot C."/>
            <person name="Parey E."/>
            <person name="Roest Crollius H."/>
            <person name="Montfort J."/>
            <person name="Robinson-Rechavi M."/>
            <person name="Bucao C."/>
            <person name="Bouchez O."/>
            <person name="Gislard M."/>
            <person name="Lluch J."/>
            <person name="Milhes M."/>
            <person name="Lampietro C."/>
            <person name="Lopez Roques C."/>
            <person name="Donnadieu C."/>
            <person name="Braasch I."/>
            <person name="Desvignes T."/>
            <person name="Postlethwait J."/>
            <person name="Bobe J."/>
            <person name="Wedekind C."/>
            <person name="Guiguen Y."/>
        </authorList>
    </citation>
    <scope>NUCLEOTIDE SEQUENCE [LARGE SCALE GENOMIC DNA]</scope>
    <source>
        <strain evidence="2">Cs_M1</strain>
        <tissue evidence="2">Blood</tissue>
    </source>
</reference>
<dbReference type="EMBL" id="JAGTTL010000008">
    <property type="protein sequence ID" value="KAK6318722.1"/>
    <property type="molecule type" value="Genomic_DNA"/>
</dbReference>
<dbReference type="PANTHER" id="PTHR12093:SF9">
    <property type="entry name" value="NCK-ASSOCIATED PROTEIN 1-LIKE"/>
    <property type="match status" value="1"/>
</dbReference>
<dbReference type="GO" id="GO:0048812">
    <property type="term" value="P:neuron projection morphogenesis"/>
    <property type="evidence" value="ECO:0007669"/>
    <property type="project" value="TreeGrafter"/>
</dbReference>
<protein>
    <recommendedName>
        <fullName evidence="4">Nck-associated protein 1-like</fullName>
    </recommendedName>
</protein>
<gene>
    <name evidence="2" type="ORF">J4Q44_G00099330</name>
</gene>
<dbReference type="GO" id="GO:0030866">
    <property type="term" value="P:cortical actin cytoskeleton organization"/>
    <property type="evidence" value="ECO:0007669"/>
    <property type="project" value="TreeGrafter"/>
</dbReference>
<name>A0AAN8M0A9_9TELE</name>
<sequence>MSMAMAYQQKLAEKLTILNDRGRGVLLRMNYIKKTCSDPKLRPQYLTDKTMEASVKYINKKFPNIDFRGNSQQHLTGIQRQKTEVMTTMSSYYDSFIDVMEFRDHVYELLNTIDACQCFFNIAVNFDFTKNYLELIITYTSVIFMLSRIEDKKVLVAMYNCAHEMSNGSSDPAYPRLSQMFMEYEQPIKKLTEEFGPHTKMTCEYLSLEVMERWILLGYLLCHSSLNTNQSSQELWKMALRSGLYLTIVRDETINIHKVTEECFEGLKGYSKRFADIKECREYAIVNSGAMHRERRGFLRNALKELVKVLEDEPGLLGPKVLFVFMALSFSRDEVLWLVRHSENIPKTKTPEDYVDSQMAELLFYMERLRTLVTKYSRVVQRYHIQYLAQFDALLLNDTIQNMYVCPEEESVLMTSFVSTLSALTIKQVENGEEFDFRALRLDWLRLQTYTSVSKAPLSLKDYPDLAKVMNMTQFHTKMLDNVEEMLHETSDLSILCFYPRVFEKMFSQSSEEVSMQRYLMSFPLACSHFNQTLHQLCPEEGREFFPGNLFWVVLPSVSRRRVCRVFSEEEAVEKRSLRLCVTFLEEIARQTSSVILEICAEQCNLNDQLLPKHCGQTISAARNKKQKKQTPKKGEVQREKPGAESQRKDRAIVTNSDFTVFNHIVTPTEFLISQLEARLTKIIVRMAHYNQTTQEVGRPSDLLAGIQAYTASLHTLSRYLSLDVTRLVKNVLLQQTQPLDSYGGQTITTLYTNWYLEGLLRQASSNLIVHCPTMHCFVNQTIENEQSFRAEEYSDISEMQALAELIGPYGLKFLSENLMWHITSQVGELKKLKRLPAGENVLKRMTIIGVILSFRTMAQDTLEDIMQKHCPYLMGPIESLRDLVSPDTDIKVTLTVFELASAAGLTCDIDPALVAAIASMRTDNSSVDEEYKLTCLLLIYIAVSLPTLALDPNSYYSRHYGGHHNNIHCLATAVNQLSAAMFTAENKNIEQHLKEFLLVASSTLLQLGQNVENRMDSKNRDSIYLLLHMIVEASPFLSQDMLESCFPYVLLRNAYREVYKTFIITLG</sequence>
<organism evidence="2 3">
    <name type="scientific">Coregonus suidteri</name>
    <dbReference type="NCBI Taxonomy" id="861788"/>
    <lineage>
        <taxon>Eukaryota</taxon>
        <taxon>Metazoa</taxon>
        <taxon>Chordata</taxon>
        <taxon>Craniata</taxon>
        <taxon>Vertebrata</taxon>
        <taxon>Euteleostomi</taxon>
        <taxon>Actinopterygii</taxon>
        <taxon>Neopterygii</taxon>
        <taxon>Teleostei</taxon>
        <taxon>Protacanthopterygii</taxon>
        <taxon>Salmoniformes</taxon>
        <taxon>Salmonidae</taxon>
        <taxon>Coregoninae</taxon>
        <taxon>Coregonus</taxon>
    </lineage>
</organism>
<evidence type="ECO:0000256" key="1">
    <source>
        <dbReference type="SAM" id="MobiDB-lite"/>
    </source>
</evidence>
<feature type="compositionally biased region" description="Basic residues" evidence="1">
    <location>
        <begin position="623"/>
        <end position="632"/>
    </location>
</feature>
<comment type="caution">
    <text evidence="2">The sequence shown here is derived from an EMBL/GenBank/DDBJ whole genome shotgun (WGS) entry which is preliminary data.</text>
</comment>
<feature type="region of interest" description="Disordered" evidence="1">
    <location>
        <begin position="621"/>
        <end position="650"/>
    </location>
</feature>